<dbReference type="InterPro" id="IPR041669">
    <property type="entry name" value="TetR_C_15"/>
</dbReference>
<evidence type="ECO:0000259" key="6">
    <source>
        <dbReference type="PROSITE" id="PS50977"/>
    </source>
</evidence>
<dbReference type="InterPro" id="IPR009057">
    <property type="entry name" value="Homeodomain-like_sf"/>
</dbReference>
<keyword evidence="1" id="KW-0805">Transcription regulation</keyword>
<feature type="region of interest" description="Disordered" evidence="5">
    <location>
        <begin position="231"/>
        <end position="254"/>
    </location>
</feature>
<evidence type="ECO:0000256" key="2">
    <source>
        <dbReference type="ARBA" id="ARBA00023125"/>
    </source>
</evidence>
<dbReference type="Proteomes" id="UP001499930">
    <property type="component" value="Unassembled WGS sequence"/>
</dbReference>
<gene>
    <name evidence="7" type="ORF">GCM10017559_37060</name>
</gene>
<feature type="compositionally biased region" description="Polar residues" evidence="5">
    <location>
        <begin position="21"/>
        <end position="30"/>
    </location>
</feature>
<dbReference type="Pfam" id="PF17918">
    <property type="entry name" value="TetR_C_15"/>
    <property type="match status" value="1"/>
</dbReference>
<organism evidence="7 8">
    <name type="scientific">Streptosporangium longisporum</name>
    <dbReference type="NCBI Taxonomy" id="46187"/>
    <lineage>
        <taxon>Bacteria</taxon>
        <taxon>Bacillati</taxon>
        <taxon>Actinomycetota</taxon>
        <taxon>Actinomycetes</taxon>
        <taxon>Streptosporangiales</taxon>
        <taxon>Streptosporangiaceae</taxon>
        <taxon>Streptosporangium</taxon>
    </lineage>
</organism>
<evidence type="ECO:0000313" key="7">
    <source>
        <dbReference type="EMBL" id="GAA3011029.1"/>
    </source>
</evidence>
<name>A0ABN3Y1V4_9ACTN</name>
<reference evidence="7 8" key="1">
    <citation type="journal article" date="2019" name="Int. J. Syst. Evol. Microbiol.">
        <title>The Global Catalogue of Microorganisms (GCM) 10K type strain sequencing project: providing services to taxonomists for standard genome sequencing and annotation.</title>
        <authorList>
            <consortium name="The Broad Institute Genomics Platform"/>
            <consortium name="The Broad Institute Genome Sequencing Center for Infectious Disease"/>
            <person name="Wu L."/>
            <person name="Ma J."/>
        </authorList>
    </citation>
    <scope>NUCLEOTIDE SEQUENCE [LARGE SCALE GENOMIC DNA]</scope>
    <source>
        <strain evidence="7 8">JCM 3106</strain>
    </source>
</reference>
<keyword evidence="8" id="KW-1185">Reference proteome</keyword>
<dbReference type="PRINTS" id="PR00455">
    <property type="entry name" value="HTHTETR"/>
</dbReference>
<evidence type="ECO:0000256" key="4">
    <source>
        <dbReference type="PROSITE-ProRule" id="PRU00335"/>
    </source>
</evidence>
<accession>A0ABN3Y1V4</accession>
<keyword evidence="2 4" id="KW-0238">DNA-binding</keyword>
<dbReference type="PANTHER" id="PTHR30055:SF234">
    <property type="entry name" value="HTH-TYPE TRANSCRIPTIONAL REGULATOR BETI"/>
    <property type="match status" value="1"/>
</dbReference>
<evidence type="ECO:0000256" key="5">
    <source>
        <dbReference type="SAM" id="MobiDB-lite"/>
    </source>
</evidence>
<feature type="DNA-binding region" description="H-T-H motif" evidence="4">
    <location>
        <begin position="72"/>
        <end position="91"/>
    </location>
</feature>
<dbReference type="PANTHER" id="PTHR30055">
    <property type="entry name" value="HTH-TYPE TRANSCRIPTIONAL REGULATOR RUTR"/>
    <property type="match status" value="1"/>
</dbReference>
<keyword evidence="3" id="KW-0804">Transcription</keyword>
<feature type="domain" description="HTH tetR-type" evidence="6">
    <location>
        <begin position="49"/>
        <end position="109"/>
    </location>
</feature>
<protein>
    <submittedName>
        <fullName evidence="7">TetR/AcrR family transcriptional regulator</fullName>
    </submittedName>
</protein>
<dbReference type="SUPFAM" id="SSF46689">
    <property type="entry name" value="Homeodomain-like"/>
    <property type="match status" value="1"/>
</dbReference>
<dbReference type="PROSITE" id="PS50977">
    <property type="entry name" value="HTH_TETR_2"/>
    <property type="match status" value="1"/>
</dbReference>
<dbReference type="InterPro" id="IPR001647">
    <property type="entry name" value="HTH_TetR"/>
</dbReference>
<comment type="caution">
    <text evidence="7">The sequence shown here is derived from an EMBL/GenBank/DDBJ whole genome shotgun (WGS) entry which is preliminary data.</text>
</comment>
<dbReference type="Pfam" id="PF00440">
    <property type="entry name" value="TetR_N"/>
    <property type="match status" value="1"/>
</dbReference>
<feature type="region of interest" description="Disordered" evidence="5">
    <location>
        <begin position="1"/>
        <end position="44"/>
    </location>
</feature>
<evidence type="ECO:0000256" key="1">
    <source>
        <dbReference type="ARBA" id="ARBA00023015"/>
    </source>
</evidence>
<evidence type="ECO:0000313" key="8">
    <source>
        <dbReference type="Proteomes" id="UP001499930"/>
    </source>
</evidence>
<evidence type="ECO:0000256" key="3">
    <source>
        <dbReference type="ARBA" id="ARBA00023163"/>
    </source>
</evidence>
<dbReference type="InterPro" id="IPR050109">
    <property type="entry name" value="HTH-type_TetR-like_transc_reg"/>
</dbReference>
<dbReference type="Gene3D" id="1.10.357.10">
    <property type="entry name" value="Tetracycline Repressor, domain 2"/>
    <property type="match status" value="1"/>
</dbReference>
<sequence length="254" mass="27111">MPEERPATGSTGPASAPVTAPANSPASGTTAGDRPGAPRRAVRRQARGLRRMEEILDAAEEVIAEVGYPDLTTNAVAERAGMSPGSLYQFFRNKEEILDGLLDRFTDGRSAHWQARLTGDVVRMPAAELIDRVVDEIVAYKAARPAYWALLHGSATGDRLAEASERLHRDVARHIAGLLAVRAPHLGQERRLMVATMMLATVRAVLPLVAAEPGERAAELTAELKSLLTGYLTTSTAPDRPGTDRPPAGTGTPP</sequence>
<dbReference type="EMBL" id="BAAAWD010000009">
    <property type="protein sequence ID" value="GAA3011029.1"/>
    <property type="molecule type" value="Genomic_DNA"/>
</dbReference>
<proteinExistence type="predicted"/>